<sequence length="102" mass="11114">MSMSFTSSSIATLPLKQSSNKRLSLSSFLHHSATDTTSTCPISHTSSSLLHFSLSPVRLSSICSNSSSHQTSFCQLPFALFGNPQTALQQPHTEIAHHLHNY</sequence>
<protein>
    <submittedName>
        <fullName evidence="1 2">Uncharacterized protein</fullName>
    </submittedName>
</protein>
<reference evidence="2" key="3">
    <citation type="submission" date="2018-08" db="UniProtKB">
        <authorList>
            <consortium name="EnsemblPlants"/>
        </authorList>
    </citation>
    <scope>IDENTIFICATION</scope>
    <source>
        <strain evidence="2">cv. Bd21</strain>
    </source>
</reference>
<gene>
    <name evidence="1" type="ORF">BRADI_2g41872v3</name>
</gene>
<evidence type="ECO:0000313" key="1">
    <source>
        <dbReference type="EMBL" id="KQK08438.1"/>
    </source>
</evidence>
<organism evidence="1">
    <name type="scientific">Brachypodium distachyon</name>
    <name type="common">Purple false brome</name>
    <name type="synonym">Trachynia distachya</name>
    <dbReference type="NCBI Taxonomy" id="15368"/>
    <lineage>
        <taxon>Eukaryota</taxon>
        <taxon>Viridiplantae</taxon>
        <taxon>Streptophyta</taxon>
        <taxon>Embryophyta</taxon>
        <taxon>Tracheophyta</taxon>
        <taxon>Spermatophyta</taxon>
        <taxon>Magnoliopsida</taxon>
        <taxon>Liliopsida</taxon>
        <taxon>Poales</taxon>
        <taxon>Poaceae</taxon>
        <taxon>BOP clade</taxon>
        <taxon>Pooideae</taxon>
        <taxon>Stipodae</taxon>
        <taxon>Brachypodieae</taxon>
        <taxon>Brachypodium</taxon>
    </lineage>
</organism>
<reference evidence="1" key="2">
    <citation type="submission" date="2017-06" db="EMBL/GenBank/DDBJ databases">
        <title>WGS assembly of Brachypodium distachyon.</title>
        <authorList>
            <consortium name="The International Brachypodium Initiative"/>
            <person name="Lucas S."/>
            <person name="Harmon-Smith M."/>
            <person name="Lail K."/>
            <person name="Tice H."/>
            <person name="Grimwood J."/>
            <person name="Bruce D."/>
            <person name="Barry K."/>
            <person name="Shu S."/>
            <person name="Lindquist E."/>
            <person name="Wang M."/>
            <person name="Pitluck S."/>
            <person name="Vogel J.P."/>
            <person name="Garvin D.F."/>
            <person name="Mockler T.C."/>
            <person name="Schmutz J."/>
            <person name="Rokhsar D."/>
            <person name="Bevan M.W."/>
        </authorList>
    </citation>
    <scope>NUCLEOTIDE SEQUENCE</scope>
    <source>
        <strain evidence="1">Bd21</strain>
    </source>
</reference>
<dbReference type="EMBL" id="CM000881">
    <property type="protein sequence ID" value="KQK08438.1"/>
    <property type="molecule type" value="Genomic_DNA"/>
</dbReference>
<dbReference type="Gramene" id="KQK08438">
    <property type="protein sequence ID" value="KQK08438"/>
    <property type="gene ID" value="BRADI_2g41872v3"/>
</dbReference>
<dbReference type="AlphaFoldDB" id="A0A0Q3MVT3"/>
<dbReference type="Proteomes" id="UP000008810">
    <property type="component" value="Chromosome 2"/>
</dbReference>
<keyword evidence="3" id="KW-1185">Reference proteome</keyword>
<reference evidence="1 2" key="1">
    <citation type="journal article" date="2010" name="Nature">
        <title>Genome sequencing and analysis of the model grass Brachypodium distachyon.</title>
        <authorList>
            <consortium name="International Brachypodium Initiative"/>
        </authorList>
    </citation>
    <scope>NUCLEOTIDE SEQUENCE [LARGE SCALE GENOMIC DNA]</scope>
    <source>
        <strain evidence="1 2">Bd21</strain>
    </source>
</reference>
<dbReference type="InParanoid" id="A0A0Q3MVT3"/>
<proteinExistence type="predicted"/>
<evidence type="ECO:0000313" key="2">
    <source>
        <dbReference type="EnsemblPlants" id="KQK08438"/>
    </source>
</evidence>
<name>A0A0Q3MVT3_BRADI</name>
<accession>A0A0Q3MVT3</accession>
<evidence type="ECO:0000313" key="3">
    <source>
        <dbReference type="Proteomes" id="UP000008810"/>
    </source>
</evidence>
<dbReference type="EnsemblPlants" id="KQK08438">
    <property type="protein sequence ID" value="KQK08438"/>
    <property type="gene ID" value="BRADI_2g41872v3"/>
</dbReference>